<evidence type="ECO:0000313" key="4">
    <source>
        <dbReference type="Proteomes" id="UP000721954"/>
    </source>
</evidence>
<keyword evidence="1" id="KW-1133">Transmembrane helix</keyword>
<accession>A0ABS3XRZ5</accession>
<evidence type="ECO:0000259" key="2">
    <source>
        <dbReference type="Pfam" id="PF07853"/>
    </source>
</evidence>
<evidence type="ECO:0000313" key="3">
    <source>
        <dbReference type="EMBL" id="MBO8198184.1"/>
    </source>
</evidence>
<organism evidence="3 4">
    <name type="scientific">Streptomyces smyrnaeus</name>
    <dbReference type="NCBI Taxonomy" id="1387713"/>
    <lineage>
        <taxon>Bacteria</taxon>
        <taxon>Bacillati</taxon>
        <taxon>Actinomycetota</taxon>
        <taxon>Actinomycetes</taxon>
        <taxon>Kitasatosporales</taxon>
        <taxon>Streptomycetaceae</taxon>
        <taxon>Streptomyces</taxon>
    </lineage>
</organism>
<evidence type="ECO:0000256" key="1">
    <source>
        <dbReference type="SAM" id="Phobius"/>
    </source>
</evidence>
<dbReference type="EMBL" id="JAFFZM010000003">
    <property type="protein sequence ID" value="MBO8198184.1"/>
    <property type="molecule type" value="Genomic_DNA"/>
</dbReference>
<name>A0ABS3XRZ5_9ACTN</name>
<feature type="transmembrane region" description="Helical" evidence="1">
    <location>
        <begin position="30"/>
        <end position="52"/>
    </location>
</feature>
<feature type="transmembrane region" description="Helical" evidence="1">
    <location>
        <begin position="87"/>
        <end position="108"/>
    </location>
</feature>
<proteinExistence type="predicted"/>
<dbReference type="Pfam" id="PF07853">
    <property type="entry name" value="DUF1648"/>
    <property type="match status" value="1"/>
</dbReference>
<feature type="domain" description="DUF1648" evidence="2">
    <location>
        <begin position="2"/>
        <end position="35"/>
    </location>
</feature>
<keyword evidence="1" id="KW-0472">Membrane</keyword>
<feature type="transmembrane region" description="Helical" evidence="1">
    <location>
        <begin position="120"/>
        <end position="139"/>
    </location>
</feature>
<dbReference type="Proteomes" id="UP000721954">
    <property type="component" value="Unassembled WGS sequence"/>
</dbReference>
<comment type="caution">
    <text evidence="3">The sequence shown here is derived from an EMBL/GenBank/DDBJ whole genome shotgun (WGS) entry which is preliminary data.</text>
</comment>
<keyword evidence="1" id="KW-0812">Transmembrane</keyword>
<gene>
    <name evidence="3" type="ORF">JW613_07680</name>
</gene>
<keyword evidence="4" id="KW-1185">Reference proteome</keyword>
<reference evidence="3 4" key="1">
    <citation type="submission" date="2021-02" db="EMBL/GenBank/DDBJ databases">
        <title>Streptomyces spirodelae sp. nov., isolated from duckweed.</title>
        <authorList>
            <person name="Saimee Y."/>
            <person name="Duangmal K."/>
        </authorList>
    </citation>
    <scope>NUCLEOTIDE SEQUENCE [LARGE SCALE GENOMIC DNA]</scope>
    <source>
        <strain evidence="3 4">DSM 42105</strain>
    </source>
</reference>
<dbReference type="InterPro" id="IPR012867">
    <property type="entry name" value="DUF1648"/>
</dbReference>
<sequence length="154" mass="16073">MVYPHLPEKVPQHFGSDGVDRYAGKSVASVFVPVFVHAGALALLAGTAFGTLRITPLSELPPGRQASSLVNRPKTAEGARRVARAQLFLGFCLGLTLAVACTVMWSTAPQKQGQQPTGTLVLALLPVALGTLAVVVTALRDRGHDPGRARPTAG</sequence>
<protein>
    <submittedName>
        <fullName evidence="3">DUF1648 domain-containing protein</fullName>
    </submittedName>
</protein>